<organism evidence="1 2">
    <name type="scientific">Hyaloscypha hepaticicola</name>
    <dbReference type="NCBI Taxonomy" id="2082293"/>
    <lineage>
        <taxon>Eukaryota</taxon>
        <taxon>Fungi</taxon>
        <taxon>Dikarya</taxon>
        <taxon>Ascomycota</taxon>
        <taxon>Pezizomycotina</taxon>
        <taxon>Leotiomycetes</taxon>
        <taxon>Helotiales</taxon>
        <taxon>Hyaloscyphaceae</taxon>
        <taxon>Hyaloscypha</taxon>
    </lineage>
</organism>
<evidence type="ECO:0000313" key="1">
    <source>
        <dbReference type="EMBL" id="PMD13976.1"/>
    </source>
</evidence>
<dbReference type="AlphaFoldDB" id="A0A2J6PJA9"/>
<dbReference type="EMBL" id="KZ613525">
    <property type="protein sequence ID" value="PMD13976.1"/>
    <property type="molecule type" value="Genomic_DNA"/>
</dbReference>
<proteinExistence type="predicted"/>
<dbReference type="Proteomes" id="UP000235672">
    <property type="component" value="Unassembled WGS sequence"/>
</dbReference>
<name>A0A2J6PJA9_9HELO</name>
<protein>
    <submittedName>
        <fullName evidence="1">Uncharacterized protein</fullName>
    </submittedName>
</protein>
<gene>
    <name evidence="1" type="ORF">NA56DRAFT_401795</name>
</gene>
<sequence>MWKSGRLGVVPFLLGNLGPRALPSLRITNFNSTGAFEVHNQGTERRPGLPCDPSYQQIAHPTTSTFDHVVMKSRGRWN</sequence>
<reference evidence="1 2" key="1">
    <citation type="submission" date="2016-05" db="EMBL/GenBank/DDBJ databases">
        <title>A degradative enzymes factory behind the ericoid mycorrhizal symbiosis.</title>
        <authorList>
            <consortium name="DOE Joint Genome Institute"/>
            <person name="Martino E."/>
            <person name="Morin E."/>
            <person name="Grelet G."/>
            <person name="Kuo A."/>
            <person name="Kohler A."/>
            <person name="Daghino S."/>
            <person name="Barry K."/>
            <person name="Choi C."/>
            <person name="Cichocki N."/>
            <person name="Clum A."/>
            <person name="Copeland A."/>
            <person name="Hainaut M."/>
            <person name="Haridas S."/>
            <person name="Labutti K."/>
            <person name="Lindquist E."/>
            <person name="Lipzen A."/>
            <person name="Khouja H.-R."/>
            <person name="Murat C."/>
            <person name="Ohm R."/>
            <person name="Olson A."/>
            <person name="Spatafora J."/>
            <person name="Veneault-Fourrey C."/>
            <person name="Henrissat B."/>
            <person name="Grigoriev I."/>
            <person name="Martin F."/>
            <person name="Perotto S."/>
        </authorList>
    </citation>
    <scope>NUCLEOTIDE SEQUENCE [LARGE SCALE GENOMIC DNA]</scope>
    <source>
        <strain evidence="1 2">UAMH 7357</strain>
    </source>
</reference>
<evidence type="ECO:0000313" key="2">
    <source>
        <dbReference type="Proteomes" id="UP000235672"/>
    </source>
</evidence>
<accession>A0A2J6PJA9</accession>
<keyword evidence="2" id="KW-1185">Reference proteome</keyword>